<dbReference type="GO" id="GO:0017004">
    <property type="term" value="P:cytochrome complex assembly"/>
    <property type="evidence" value="ECO:0007669"/>
    <property type="project" value="UniProtKB-KW"/>
</dbReference>
<evidence type="ECO:0000256" key="1">
    <source>
        <dbReference type="ARBA" id="ARBA00004196"/>
    </source>
</evidence>
<dbReference type="EMBL" id="SZVO01000009">
    <property type="protein sequence ID" value="TKT90538.1"/>
    <property type="molecule type" value="Genomic_DNA"/>
</dbReference>
<dbReference type="CDD" id="cd02966">
    <property type="entry name" value="TlpA_like_family"/>
    <property type="match status" value="1"/>
</dbReference>
<evidence type="ECO:0000256" key="4">
    <source>
        <dbReference type="ARBA" id="ARBA00023284"/>
    </source>
</evidence>
<dbReference type="SUPFAM" id="SSF52833">
    <property type="entry name" value="Thioredoxin-like"/>
    <property type="match status" value="1"/>
</dbReference>
<evidence type="ECO:0000313" key="6">
    <source>
        <dbReference type="EMBL" id="TKT90538.1"/>
    </source>
</evidence>
<dbReference type="RefSeq" id="WP_137341706.1">
    <property type="nucleotide sequence ID" value="NZ_BSQH01000002.1"/>
</dbReference>
<evidence type="ECO:0000259" key="5">
    <source>
        <dbReference type="PROSITE" id="PS51352"/>
    </source>
</evidence>
<organism evidence="6 7">
    <name type="scientific">Dyadobacter frigoris</name>
    <dbReference type="NCBI Taxonomy" id="2576211"/>
    <lineage>
        <taxon>Bacteria</taxon>
        <taxon>Pseudomonadati</taxon>
        <taxon>Bacteroidota</taxon>
        <taxon>Cytophagia</taxon>
        <taxon>Cytophagales</taxon>
        <taxon>Spirosomataceae</taxon>
        <taxon>Dyadobacter</taxon>
    </lineage>
</organism>
<comment type="subcellular location">
    <subcellularLocation>
        <location evidence="1">Cell envelope</location>
    </subcellularLocation>
</comment>
<dbReference type="Pfam" id="PF00578">
    <property type="entry name" value="AhpC-TSA"/>
    <property type="match status" value="1"/>
</dbReference>
<dbReference type="GO" id="GO:0030313">
    <property type="term" value="C:cell envelope"/>
    <property type="evidence" value="ECO:0007669"/>
    <property type="project" value="UniProtKB-SubCell"/>
</dbReference>
<dbReference type="InterPro" id="IPR000866">
    <property type="entry name" value="AhpC/TSA"/>
</dbReference>
<keyword evidence="7" id="KW-1185">Reference proteome</keyword>
<dbReference type="PANTHER" id="PTHR42852:SF6">
    <property type="entry name" value="THIOL:DISULFIDE INTERCHANGE PROTEIN DSBE"/>
    <property type="match status" value="1"/>
</dbReference>
<dbReference type="Proteomes" id="UP000304900">
    <property type="component" value="Unassembled WGS sequence"/>
</dbReference>
<evidence type="ECO:0000313" key="7">
    <source>
        <dbReference type="Proteomes" id="UP000304900"/>
    </source>
</evidence>
<dbReference type="InterPro" id="IPR013766">
    <property type="entry name" value="Thioredoxin_domain"/>
</dbReference>
<dbReference type="GO" id="GO:0016491">
    <property type="term" value="F:oxidoreductase activity"/>
    <property type="evidence" value="ECO:0007669"/>
    <property type="project" value="InterPro"/>
</dbReference>
<feature type="domain" description="Thioredoxin" evidence="5">
    <location>
        <begin position="311"/>
        <end position="449"/>
    </location>
</feature>
<keyword evidence="3" id="KW-1015">Disulfide bond</keyword>
<dbReference type="InterPro" id="IPR036249">
    <property type="entry name" value="Thioredoxin-like_sf"/>
</dbReference>
<dbReference type="PROSITE" id="PS51352">
    <property type="entry name" value="THIOREDOXIN_2"/>
    <property type="match status" value="1"/>
</dbReference>
<dbReference type="OrthoDB" id="6399635at2"/>
<dbReference type="AlphaFoldDB" id="A0A4U6D3Q2"/>
<gene>
    <name evidence="6" type="ORF">FDK13_19610</name>
</gene>
<dbReference type="GO" id="GO:0016209">
    <property type="term" value="F:antioxidant activity"/>
    <property type="evidence" value="ECO:0007669"/>
    <property type="project" value="InterPro"/>
</dbReference>
<accession>A0A4U6D3Q2</accession>
<dbReference type="PROSITE" id="PS51257">
    <property type="entry name" value="PROKAR_LIPOPROTEIN"/>
    <property type="match status" value="1"/>
</dbReference>
<evidence type="ECO:0000256" key="2">
    <source>
        <dbReference type="ARBA" id="ARBA00022748"/>
    </source>
</evidence>
<dbReference type="PANTHER" id="PTHR42852">
    <property type="entry name" value="THIOL:DISULFIDE INTERCHANGE PROTEIN DSBE"/>
    <property type="match status" value="1"/>
</dbReference>
<evidence type="ECO:0000256" key="3">
    <source>
        <dbReference type="ARBA" id="ARBA00023157"/>
    </source>
</evidence>
<comment type="caution">
    <text evidence="6">The sequence shown here is derived from an EMBL/GenBank/DDBJ whole genome shotgun (WGS) entry which is preliminary data.</text>
</comment>
<dbReference type="InterPro" id="IPR050553">
    <property type="entry name" value="Thioredoxin_ResA/DsbE_sf"/>
</dbReference>
<keyword evidence="2" id="KW-0201">Cytochrome c-type biogenesis</keyword>
<protein>
    <submittedName>
        <fullName evidence="6">TlpA family protein disulfide reductase</fullName>
    </submittedName>
</protein>
<sequence length="449" mass="51591">MKFTTIYILTIFTVLFSCNPKSEQVGEIVSLPLTIVDGFGPFQADYGLISPEYTADNPGGAIWVKTYLPVTGIPSNWKTVVKSMVNFDMRQLVYQNFYAGNINQKTYEDLQKSWEWTPDEKYLSKKPINCFVYVVRGIDETGKVAVMIDTNNDLDFKDEHPFYPETANFGPAMRNYSKITNVSYEIFSEGKIELRRLPMIVKHVPGQPENRDYVYSIPQYAQTILKHDGRVYELAVRRGFSAPDYETPEIVLINKVDSVKKYGFFDGIGKKELLSVGDLSSQVTYRNKGVNPNHNTLQLEVIRNDKKQYSTQVGYLFKPFESKEFQTGKIIKTSDYKGKYIFVDFWGTWCKPCVEELPDLQKTYQIINKKKIEFISIACLDSPARLSKFLKSNPLSWTQIISDSTNKLVEIYDIQGFPYNLIISPDGKIVARNLHNEELKKKLLELGKL</sequence>
<reference evidence="6 7" key="1">
    <citation type="submission" date="2019-05" db="EMBL/GenBank/DDBJ databases">
        <title>Dyadobacter AR-3-8 sp. nov., isolated from arctic soil.</title>
        <authorList>
            <person name="Chaudhary D.K."/>
        </authorList>
    </citation>
    <scope>NUCLEOTIDE SEQUENCE [LARGE SCALE GENOMIC DNA]</scope>
    <source>
        <strain evidence="6 7">AR-3-8</strain>
    </source>
</reference>
<keyword evidence="4" id="KW-0676">Redox-active center</keyword>
<name>A0A4U6D3Q2_9BACT</name>
<proteinExistence type="predicted"/>
<dbReference type="Gene3D" id="3.40.30.10">
    <property type="entry name" value="Glutaredoxin"/>
    <property type="match status" value="1"/>
</dbReference>